<dbReference type="Pfam" id="PF02213">
    <property type="entry name" value="GYF"/>
    <property type="match status" value="1"/>
</dbReference>
<feature type="compositionally biased region" description="Polar residues" evidence="1">
    <location>
        <begin position="376"/>
        <end position="392"/>
    </location>
</feature>
<dbReference type="GO" id="GO:0005682">
    <property type="term" value="C:U5 snRNP"/>
    <property type="evidence" value="ECO:0007669"/>
    <property type="project" value="InterPro"/>
</dbReference>
<dbReference type="Gene3D" id="3.30.1490.40">
    <property type="match status" value="1"/>
</dbReference>
<comment type="caution">
    <text evidence="3">The sequence shown here is derived from an EMBL/GenBank/DDBJ whole genome shotgun (WGS) entry which is preliminary data.</text>
</comment>
<feature type="domain" description="GYF" evidence="2">
    <location>
        <begin position="465"/>
        <end position="516"/>
    </location>
</feature>
<dbReference type="SUPFAM" id="SSF55277">
    <property type="entry name" value="GYF domain"/>
    <property type="match status" value="1"/>
</dbReference>
<feature type="compositionally biased region" description="Basic and acidic residues" evidence="1">
    <location>
        <begin position="189"/>
        <end position="208"/>
    </location>
</feature>
<reference evidence="3" key="1">
    <citation type="submission" date="2022-07" db="EMBL/GenBank/DDBJ databases">
        <title>Phylogenomic reconstructions and comparative analyses of Kickxellomycotina fungi.</title>
        <authorList>
            <person name="Reynolds N.K."/>
            <person name="Stajich J.E."/>
            <person name="Barry K."/>
            <person name="Grigoriev I.V."/>
            <person name="Crous P."/>
            <person name="Smith M.E."/>
        </authorList>
    </citation>
    <scope>NUCLEOTIDE SEQUENCE</scope>
    <source>
        <strain evidence="3">RSA 1196</strain>
    </source>
</reference>
<feature type="compositionally biased region" description="Polar residues" evidence="1">
    <location>
        <begin position="174"/>
        <end position="188"/>
    </location>
</feature>
<name>A0A9W8AUB3_9FUNG</name>
<dbReference type="InterPro" id="IPR003169">
    <property type="entry name" value="GYF"/>
</dbReference>
<dbReference type="PROSITE" id="PS50829">
    <property type="entry name" value="GYF"/>
    <property type="match status" value="1"/>
</dbReference>
<feature type="region of interest" description="Disordered" evidence="1">
    <location>
        <begin position="360"/>
        <end position="392"/>
    </location>
</feature>
<protein>
    <recommendedName>
        <fullName evidence="2">GYF domain-containing protein</fullName>
    </recommendedName>
</protein>
<dbReference type="OrthoDB" id="331341at2759"/>
<dbReference type="PANTHER" id="PTHR13138:SF3">
    <property type="entry name" value="CD2 ANTIGEN CYTOPLASMIC TAIL-BINDING PROTEIN 2"/>
    <property type="match status" value="1"/>
</dbReference>
<keyword evidence="4" id="KW-1185">Reference proteome</keyword>
<organism evidence="3 4">
    <name type="scientific">Dispira parvispora</name>
    <dbReference type="NCBI Taxonomy" id="1520584"/>
    <lineage>
        <taxon>Eukaryota</taxon>
        <taxon>Fungi</taxon>
        <taxon>Fungi incertae sedis</taxon>
        <taxon>Zoopagomycota</taxon>
        <taxon>Kickxellomycotina</taxon>
        <taxon>Dimargaritomycetes</taxon>
        <taxon>Dimargaritales</taxon>
        <taxon>Dimargaritaceae</taxon>
        <taxon>Dispira</taxon>
    </lineage>
</organism>
<dbReference type="AlphaFoldDB" id="A0A9W8AUB3"/>
<gene>
    <name evidence="3" type="ORF">IWQ62_002212</name>
</gene>
<feature type="region of interest" description="Disordered" evidence="1">
    <location>
        <begin position="1"/>
        <end position="229"/>
    </location>
</feature>
<evidence type="ECO:0000313" key="3">
    <source>
        <dbReference type="EMBL" id="KAJ1966849.1"/>
    </source>
</evidence>
<dbReference type="PANTHER" id="PTHR13138">
    <property type="entry name" value="PROTEIN LIN1"/>
    <property type="match status" value="1"/>
</dbReference>
<sequence>MSNLKRPRDKGWGDIPKGSPAKRSRPVTGISNESDSDDPDGDAWLEPARPRRGGFRTDVYGSDDDEDLYYDQRTGDKDSNSTPTRRRTEILANDEDENDTVEDVTVEEDDPLGRPKPPELAGFGLQNDSQNTQVIVDAQRAREARAKMRQQPITEDLSAVDDTEDYAYQPSHGDLQQLTHTNAPNSKGKQPEFNDDDKHQEGADSKPDMDDDDDMFAPQPDTRNSPLPEKEAIGAESQPDQGFLNRTDIVGQVLDSRNVFDDQGQQVVEAFHMNEEMAEGDFDAEGNYIRKSRDPLAFHDQWLNNVTKSDIELARQAQRRQEQRIQQREQQSAHRAQQWTRPRTLLTLLELMQPRESVTRTLARLGKSSKPRKSNRGQSGKSSATDTSPRDTQTIELITELCDQMMALGDFNIYQTTYEQMVRELRGQGLIPESWIPGTPLKLLASTASPTQSQSLTSTSPKAPATLWDYRYSVDTPVFEQFTWSDIMEWYQQGYFTGDVLVKTHGDPSASFCPLKDLLK</sequence>
<evidence type="ECO:0000259" key="2">
    <source>
        <dbReference type="PROSITE" id="PS50829"/>
    </source>
</evidence>
<accession>A0A9W8AUB3</accession>
<dbReference type="EMBL" id="JANBPY010000440">
    <property type="protein sequence ID" value="KAJ1966849.1"/>
    <property type="molecule type" value="Genomic_DNA"/>
</dbReference>
<evidence type="ECO:0000313" key="4">
    <source>
        <dbReference type="Proteomes" id="UP001150925"/>
    </source>
</evidence>
<proteinExistence type="predicted"/>
<feature type="compositionally biased region" description="Acidic residues" evidence="1">
    <location>
        <begin position="92"/>
        <end position="110"/>
    </location>
</feature>
<dbReference type="Proteomes" id="UP001150925">
    <property type="component" value="Unassembled WGS sequence"/>
</dbReference>
<evidence type="ECO:0000256" key="1">
    <source>
        <dbReference type="SAM" id="MobiDB-lite"/>
    </source>
</evidence>
<dbReference type="InterPro" id="IPR039905">
    <property type="entry name" value="CD2BP2/Lin1"/>
</dbReference>
<dbReference type="InterPro" id="IPR035445">
    <property type="entry name" value="GYF-like_dom_sf"/>
</dbReference>
<feature type="compositionally biased region" description="Acidic residues" evidence="1">
    <location>
        <begin position="34"/>
        <end position="43"/>
    </location>
</feature>